<dbReference type="Pfam" id="PF15916">
    <property type="entry name" value="DUF4743"/>
    <property type="match status" value="1"/>
</dbReference>
<evidence type="ECO:0000313" key="2">
    <source>
        <dbReference type="EMBL" id="KAJ8920272.1"/>
    </source>
</evidence>
<name>A0AAV8W299_9CUCU</name>
<comment type="caution">
    <text evidence="2">The sequence shown here is derived from an EMBL/GenBank/DDBJ whole genome shotgun (WGS) entry which is preliminary data.</text>
</comment>
<dbReference type="PROSITE" id="PS51462">
    <property type="entry name" value="NUDIX"/>
    <property type="match status" value="1"/>
</dbReference>
<dbReference type="Proteomes" id="UP001159042">
    <property type="component" value="Unassembled WGS sequence"/>
</dbReference>
<dbReference type="FunFam" id="3.90.79.10:FF:000019">
    <property type="entry name" value="Thiamin pyrophosphokinase, putative"/>
    <property type="match status" value="1"/>
</dbReference>
<protein>
    <recommendedName>
        <fullName evidence="1">Nudix hydrolase domain-containing protein</fullName>
    </recommendedName>
</protein>
<dbReference type="CDD" id="cd03676">
    <property type="entry name" value="NUDIX_Tnr3_like"/>
    <property type="match status" value="1"/>
</dbReference>
<gene>
    <name evidence="2" type="ORF">NQ315_011933</name>
</gene>
<dbReference type="SUPFAM" id="SSF55811">
    <property type="entry name" value="Nudix"/>
    <property type="match status" value="1"/>
</dbReference>
<dbReference type="EMBL" id="JANEYG010000015">
    <property type="protein sequence ID" value="KAJ8920272.1"/>
    <property type="molecule type" value="Genomic_DNA"/>
</dbReference>
<dbReference type="GO" id="GO:0044715">
    <property type="term" value="F:8-oxo-dGDP phosphatase activity"/>
    <property type="evidence" value="ECO:0007669"/>
    <property type="project" value="TreeGrafter"/>
</dbReference>
<dbReference type="PANTHER" id="PTHR13622:SF8">
    <property type="entry name" value="THIAMIN PYROPHOSPHOKINASE 1"/>
    <property type="match status" value="1"/>
</dbReference>
<reference evidence="2 3" key="1">
    <citation type="journal article" date="2023" name="Insect Mol. Biol.">
        <title>Genome sequencing provides insights into the evolution of gene families encoding plant cell wall-degrading enzymes in longhorned beetles.</title>
        <authorList>
            <person name="Shin N.R."/>
            <person name="Okamura Y."/>
            <person name="Kirsch R."/>
            <person name="Pauchet Y."/>
        </authorList>
    </citation>
    <scope>NUCLEOTIDE SEQUENCE [LARGE SCALE GENOMIC DNA]</scope>
    <source>
        <strain evidence="2">EAD_L_NR</strain>
    </source>
</reference>
<sequence>MSFENNADMSVSQVFKLAEKFNCFYLTGLKSPDYKPFLVEGFQVGLIRPDVMKQLLKYPEVFCVSSGYVELNPAFRDYEERSTQVERVLKAIRAENALIALKGWRDEASISLFKFNNHCYEVKTEFASKSFFKIDRSAVCLFGIKSYGVSINGYTNHPAKGLCLWFQKRSATKQTWPGKWDNMVGGGVSVGQGVLETVHKEAMEEASVPQSLLKNLISAGCVSFFFESERGLFPNTEFVFDLELPLDYVPRNADGEVETFEMVSADACIDKIASPEFKTTSAPITVDFLIRHGIITAENEKDFLKIVELVHVPLQRIYKRNRDTPIVNNIIKENGTSATLKNM</sequence>
<evidence type="ECO:0000259" key="1">
    <source>
        <dbReference type="PROSITE" id="PS51462"/>
    </source>
</evidence>
<keyword evidence="3" id="KW-1185">Reference proteome</keyword>
<dbReference type="InterPro" id="IPR000086">
    <property type="entry name" value="NUDIX_hydrolase_dom"/>
</dbReference>
<feature type="domain" description="Nudix hydrolase" evidence="1">
    <location>
        <begin position="146"/>
        <end position="285"/>
    </location>
</feature>
<organism evidence="2 3">
    <name type="scientific">Exocentrus adspersus</name>
    <dbReference type="NCBI Taxonomy" id="1586481"/>
    <lineage>
        <taxon>Eukaryota</taxon>
        <taxon>Metazoa</taxon>
        <taxon>Ecdysozoa</taxon>
        <taxon>Arthropoda</taxon>
        <taxon>Hexapoda</taxon>
        <taxon>Insecta</taxon>
        <taxon>Pterygota</taxon>
        <taxon>Neoptera</taxon>
        <taxon>Endopterygota</taxon>
        <taxon>Coleoptera</taxon>
        <taxon>Polyphaga</taxon>
        <taxon>Cucujiformia</taxon>
        <taxon>Chrysomeloidea</taxon>
        <taxon>Cerambycidae</taxon>
        <taxon>Lamiinae</taxon>
        <taxon>Acanthocinini</taxon>
        <taxon>Exocentrus</taxon>
    </lineage>
</organism>
<accession>A0AAV8W299</accession>
<dbReference type="InterPro" id="IPR015797">
    <property type="entry name" value="NUDIX_hydrolase-like_dom_sf"/>
</dbReference>
<evidence type="ECO:0000313" key="3">
    <source>
        <dbReference type="Proteomes" id="UP001159042"/>
    </source>
</evidence>
<dbReference type="Pfam" id="PF00293">
    <property type="entry name" value="NUDIX"/>
    <property type="match status" value="1"/>
</dbReference>
<dbReference type="AlphaFoldDB" id="A0AAV8W299"/>
<dbReference type="PANTHER" id="PTHR13622">
    <property type="entry name" value="THIAMIN PYROPHOSPHOKINASE"/>
    <property type="match status" value="1"/>
</dbReference>
<dbReference type="Gene3D" id="3.90.79.10">
    <property type="entry name" value="Nucleoside Triphosphate Pyrophosphohydrolase"/>
    <property type="match status" value="1"/>
</dbReference>
<proteinExistence type="predicted"/>
<dbReference type="InterPro" id="IPR031804">
    <property type="entry name" value="DUF4743"/>
</dbReference>